<feature type="compositionally biased region" description="Polar residues" evidence="1">
    <location>
        <begin position="12"/>
        <end position="22"/>
    </location>
</feature>
<sequence length="270" mass="31150">MISPIYKDANSRPVSSPCSNKGFSQSNYKMIKRISLFNDANKRKLSINLPGISPKSEQFYSNSTFIHTNSKSLSPIPETVSQASQTFQANDEELPQIDLRNKYNRPKSKALFHPVKVEINTFEEISEGSIILSKQRDSNENSSWKRPGTCSKKSYFYENSYQTENDETPKIENPNNFAKAWYNYLSQKSKNKKFLVLPQKKYSIKEFKFSEIPTEKHSRSTKNRRPSNNIFEPLVCSNPKFVQKSSYLADLTKRQRSLSRELVAIKCKDA</sequence>
<comment type="caution">
    <text evidence="2">The sequence shown here is derived from an EMBL/GenBank/DDBJ whole genome shotgun (WGS) entry which is preliminary data.</text>
</comment>
<gene>
    <name evidence="2" type="ORF">BSTOLATCC_MIC33272</name>
</gene>
<accession>A0AAU9JCB6</accession>
<dbReference type="Proteomes" id="UP001162131">
    <property type="component" value="Unassembled WGS sequence"/>
</dbReference>
<organism evidence="2 3">
    <name type="scientific">Blepharisma stoltei</name>
    <dbReference type="NCBI Taxonomy" id="1481888"/>
    <lineage>
        <taxon>Eukaryota</taxon>
        <taxon>Sar</taxon>
        <taxon>Alveolata</taxon>
        <taxon>Ciliophora</taxon>
        <taxon>Postciliodesmatophora</taxon>
        <taxon>Heterotrichea</taxon>
        <taxon>Heterotrichida</taxon>
        <taxon>Blepharismidae</taxon>
        <taxon>Blepharisma</taxon>
    </lineage>
</organism>
<dbReference type="EMBL" id="CAJZBQ010000033">
    <property type="protein sequence ID" value="CAG9323373.1"/>
    <property type="molecule type" value="Genomic_DNA"/>
</dbReference>
<keyword evidence="3" id="KW-1185">Reference proteome</keyword>
<feature type="region of interest" description="Disordered" evidence="1">
    <location>
        <begin position="1"/>
        <end position="22"/>
    </location>
</feature>
<evidence type="ECO:0000313" key="2">
    <source>
        <dbReference type="EMBL" id="CAG9323373.1"/>
    </source>
</evidence>
<evidence type="ECO:0000313" key="3">
    <source>
        <dbReference type="Proteomes" id="UP001162131"/>
    </source>
</evidence>
<evidence type="ECO:0000256" key="1">
    <source>
        <dbReference type="SAM" id="MobiDB-lite"/>
    </source>
</evidence>
<dbReference type="AlphaFoldDB" id="A0AAU9JCB6"/>
<name>A0AAU9JCB6_9CILI</name>
<reference evidence="2" key="1">
    <citation type="submission" date="2021-09" db="EMBL/GenBank/DDBJ databases">
        <authorList>
            <consortium name="AG Swart"/>
            <person name="Singh M."/>
            <person name="Singh A."/>
            <person name="Seah K."/>
            <person name="Emmerich C."/>
        </authorList>
    </citation>
    <scope>NUCLEOTIDE SEQUENCE</scope>
    <source>
        <strain evidence="2">ATCC30299</strain>
    </source>
</reference>
<proteinExistence type="predicted"/>
<protein>
    <submittedName>
        <fullName evidence="2">Uncharacterized protein</fullName>
    </submittedName>
</protein>